<dbReference type="OrthoDB" id="9804361at2"/>
<evidence type="ECO:0000256" key="6">
    <source>
        <dbReference type="SAM" id="Phobius"/>
    </source>
</evidence>
<feature type="transmembrane region" description="Helical" evidence="6">
    <location>
        <begin position="46"/>
        <end position="66"/>
    </location>
</feature>
<evidence type="ECO:0000313" key="7">
    <source>
        <dbReference type="EMBL" id="TKT70095.1"/>
    </source>
</evidence>
<accession>A0A4U6BL11</accession>
<feature type="transmembrane region" description="Helical" evidence="6">
    <location>
        <begin position="266"/>
        <end position="290"/>
    </location>
</feature>
<evidence type="ECO:0000256" key="5">
    <source>
        <dbReference type="ARBA" id="ARBA00023136"/>
    </source>
</evidence>
<dbReference type="STRING" id="211460.YH63_17950"/>
<evidence type="ECO:0000313" key="8">
    <source>
        <dbReference type="Proteomes" id="UP000034832"/>
    </source>
</evidence>
<name>A0A4U6BL11_9BRAD</name>
<dbReference type="CDD" id="cd06581">
    <property type="entry name" value="TM_PBP1_LivM_like"/>
    <property type="match status" value="1"/>
</dbReference>
<dbReference type="RefSeq" id="WP_137325083.1">
    <property type="nucleotide sequence ID" value="NZ_LBIA02000001.1"/>
</dbReference>
<reference evidence="7" key="1">
    <citation type="submission" date="2019-04" db="EMBL/GenBank/DDBJ databases">
        <title>Whole genome sequencing of cave bacteria.</title>
        <authorList>
            <person name="Gan H.M."/>
            <person name="Barton H."/>
            <person name="Savka M.A."/>
        </authorList>
    </citation>
    <scope>NUCLEOTIDE SEQUENCE [LARGE SCALE GENOMIC DNA]</scope>
    <source>
        <strain evidence="7">LC387</strain>
    </source>
</reference>
<feature type="transmembrane region" description="Helical" evidence="6">
    <location>
        <begin position="96"/>
        <end position="120"/>
    </location>
</feature>
<comment type="caution">
    <text evidence="7">The sequence shown here is derived from an EMBL/GenBank/DDBJ whole genome shotgun (WGS) entry which is preliminary data.</text>
</comment>
<feature type="transmembrane region" description="Helical" evidence="6">
    <location>
        <begin position="71"/>
        <end position="90"/>
    </location>
</feature>
<protein>
    <submittedName>
        <fullName evidence="7">Branched-chain amino acid ABC transporter permease</fullName>
    </submittedName>
</protein>
<comment type="subcellular location">
    <subcellularLocation>
        <location evidence="1">Cell membrane</location>
        <topology evidence="1">Multi-pass membrane protein</topology>
    </subcellularLocation>
</comment>
<keyword evidence="8" id="KW-1185">Reference proteome</keyword>
<dbReference type="PANTHER" id="PTHR30482">
    <property type="entry name" value="HIGH-AFFINITY BRANCHED-CHAIN AMINO ACID TRANSPORT SYSTEM PERMEASE"/>
    <property type="match status" value="1"/>
</dbReference>
<dbReference type="InterPro" id="IPR001851">
    <property type="entry name" value="ABC_transp_permease"/>
</dbReference>
<gene>
    <name evidence="7" type="ORF">YH63_000910</name>
</gene>
<organism evidence="7 8">
    <name type="scientific">Afipia massiliensis</name>
    <dbReference type="NCBI Taxonomy" id="211460"/>
    <lineage>
        <taxon>Bacteria</taxon>
        <taxon>Pseudomonadati</taxon>
        <taxon>Pseudomonadota</taxon>
        <taxon>Alphaproteobacteria</taxon>
        <taxon>Hyphomicrobiales</taxon>
        <taxon>Nitrobacteraceae</taxon>
        <taxon>Afipia</taxon>
    </lineage>
</organism>
<evidence type="ECO:0000256" key="4">
    <source>
        <dbReference type="ARBA" id="ARBA00022989"/>
    </source>
</evidence>
<feature type="transmembrane region" description="Helical" evidence="6">
    <location>
        <begin position="21"/>
        <end position="40"/>
    </location>
</feature>
<feature type="transmembrane region" description="Helical" evidence="6">
    <location>
        <begin position="181"/>
        <end position="199"/>
    </location>
</feature>
<dbReference type="GO" id="GO:0005886">
    <property type="term" value="C:plasma membrane"/>
    <property type="evidence" value="ECO:0007669"/>
    <property type="project" value="UniProtKB-SubCell"/>
</dbReference>
<evidence type="ECO:0000256" key="3">
    <source>
        <dbReference type="ARBA" id="ARBA00022692"/>
    </source>
</evidence>
<dbReference type="Pfam" id="PF02653">
    <property type="entry name" value="BPD_transp_2"/>
    <property type="match status" value="1"/>
</dbReference>
<keyword evidence="5 6" id="KW-0472">Membrane</keyword>
<feature type="transmembrane region" description="Helical" evidence="6">
    <location>
        <begin position="127"/>
        <end position="148"/>
    </location>
</feature>
<proteinExistence type="predicted"/>
<dbReference type="AlphaFoldDB" id="A0A4U6BL11"/>
<sequence>MSEQSLDISLTAPRRRSLPHIKGLWIFIGLTALMGLLPLVASPYALLLLVPFFAYAIALFGFNLLFGTTGLLSFGHALFLGVGAYTASTLTSKFGVLSFELIVLTSAVVSAAVALVIGMLCVRYTRIFFGMLTLAFGMLFHSFLFKFYSVTGGDQGMRVLRPLLFGMEWGGGKTAFLTGPFYYYVLVLLAVLGAIMWRITQSPFGLHLKAIRENAGKAAYVGVQIFRMRLAAFVISAIYGGIGGTILAITTGLADPELAYWTHSGNLVFMAVLGGSGTFVGPAVGALAFVLLQDFVMAITQYWRFVMGGVLVLLVIFLPQGLSGAVEMLASRKTGER</sequence>
<keyword evidence="2" id="KW-1003">Cell membrane</keyword>
<feature type="transmembrane region" description="Helical" evidence="6">
    <location>
        <begin position="230"/>
        <end position="254"/>
    </location>
</feature>
<dbReference type="Proteomes" id="UP000034832">
    <property type="component" value="Unassembled WGS sequence"/>
</dbReference>
<keyword evidence="4 6" id="KW-1133">Transmembrane helix</keyword>
<dbReference type="EMBL" id="LBIA02000001">
    <property type="protein sequence ID" value="TKT70095.1"/>
    <property type="molecule type" value="Genomic_DNA"/>
</dbReference>
<evidence type="ECO:0000256" key="2">
    <source>
        <dbReference type="ARBA" id="ARBA00022475"/>
    </source>
</evidence>
<dbReference type="PANTHER" id="PTHR30482:SF17">
    <property type="entry name" value="ABC TRANSPORTER ATP-BINDING PROTEIN"/>
    <property type="match status" value="1"/>
</dbReference>
<dbReference type="GO" id="GO:0015658">
    <property type="term" value="F:branched-chain amino acid transmembrane transporter activity"/>
    <property type="evidence" value="ECO:0007669"/>
    <property type="project" value="InterPro"/>
</dbReference>
<evidence type="ECO:0000256" key="1">
    <source>
        <dbReference type="ARBA" id="ARBA00004651"/>
    </source>
</evidence>
<keyword evidence="3 6" id="KW-0812">Transmembrane</keyword>
<dbReference type="InterPro" id="IPR043428">
    <property type="entry name" value="LivM-like"/>
</dbReference>
<feature type="transmembrane region" description="Helical" evidence="6">
    <location>
        <begin position="302"/>
        <end position="322"/>
    </location>
</feature>